<evidence type="ECO:0000259" key="5">
    <source>
        <dbReference type="PROSITE" id="PS00125"/>
    </source>
</evidence>
<dbReference type="SUPFAM" id="SSF56300">
    <property type="entry name" value="Metallo-dependent phosphatases"/>
    <property type="match status" value="1"/>
</dbReference>
<comment type="similarity">
    <text evidence="4">Belongs to the PPP phosphatase family.</text>
</comment>
<name>A0A196S781_BLAHN</name>
<comment type="caution">
    <text evidence="6">The sequence shown here is derived from an EMBL/GenBank/DDBJ whole genome shotgun (WGS) entry which is preliminary data.</text>
</comment>
<reference evidence="6 7" key="1">
    <citation type="submission" date="2016-05" db="EMBL/GenBank/DDBJ databases">
        <title>Nuclear genome of Blastocystis sp. subtype 1 NandII.</title>
        <authorList>
            <person name="Gentekaki E."/>
            <person name="Curtis B."/>
            <person name="Stairs C."/>
            <person name="Eme L."/>
            <person name="Herman E."/>
            <person name="Klimes V."/>
            <person name="Arias M.C."/>
            <person name="Elias M."/>
            <person name="Hilliou F."/>
            <person name="Klute M."/>
            <person name="Malik S.-B."/>
            <person name="Pightling A."/>
            <person name="Rachubinski R."/>
            <person name="Salas D."/>
            <person name="Schlacht A."/>
            <person name="Suga H."/>
            <person name="Archibald J."/>
            <person name="Ball S.G."/>
            <person name="Clark G."/>
            <person name="Dacks J."/>
            <person name="Van Der Giezen M."/>
            <person name="Tsaousis A."/>
            <person name="Roger A."/>
        </authorList>
    </citation>
    <scope>NUCLEOTIDE SEQUENCE [LARGE SCALE GENOMIC DNA]</scope>
    <source>
        <strain evidence="7">ATCC 50177 / NandII</strain>
    </source>
</reference>
<evidence type="ECO:0000256" key="2">
    <source>
        <dbReference type="ARBA" id="ARBA00022801"/>
    </source>
</evidence>
<protein>
    <recommendedName>
        <fullName evidence="4">Serine/threonine-protein phosphatase</fullName>
        <ecNumber evidence="4">3.1.3.16</ecNumber>
    </recommendedName>
</protein>
<keyword evidence="1" id="KW-0479">Metal-binding</keyword>
<evidence type="ECO:0000313" key="6">
    <source>
        <dbReference type="EMBL" id="OAO11844.1"/>
    </source>
</evidence>
<dbReference type="InterPro" id="IPR004843">
    <property type="entry name" value="Calcineurin-like_PHP"/>
</dbReference>
<dbReference type="GO" id="GO:0004722">
    <property type="term" value="F:protein serine/threonine phosphatase activity"/>
    <property type="evidence" value="ECO:0007669"/>
    <property type="project" value="UniProtKB-EC"/>
</dbReference>
<evidence type="ECO:0000313" key="7">
    <source>
        <dbReference type="Proteomes" id="UP000078348"/>
    </source>
</evidence>
<dbReference type="Gene3D" id="3.60.21.10">
    <property type="match status" value="1"/>
</dbReference>
<evidence type="ECO:0000256" key="4">
    <source>
        <dbReference type="RuleBase" id="RU004273"/>
    </source>
</evidence>
<gene>
    <name evidence="6" type="ORF">AV274_6457</name>
</gene>
<dbReference type="PANTHER" id="PTHR45619">
    <property type="entry name" value="SERINE/THREONINE-PROTEIN PHOSPHATASE PP2A-RELATED"/>
    <property type="match status" value="1"/>
</dbReference>
<dbReference type="STRING" id="478820.A0A196S781"/>
<evidence type="ECO:0000256" key="1">
    <source>
        <dbReference type="ARBA" id="ARBA00022723"/>
    </source>
</evidence>
<accession>A0A196S781</accession>
<evidence type="ECO:0000256" key="3">
    <source>
        <dbReference type="ARBA" id="ARBA00023211"/>
    </source>
</evidence>
<dbReference type="EC" id="3.1.3.16" evidence="4"/>
<keyword evidence="7" id="KW-1185">Reference proteome</keyword>
<keyword evidence="3" id="KW-0464">Manganese</keyword>
<comment type="catalytic activity">
    <reaction evidence="4">
        <text>O-phospho-L-threonyl-[protein] + H2O = L-threonyl-[protein] + phosphate</text>
        <dbReference type="Rhea" id="RHEA:47004"/>
        <dbReference type="Rhea" id="RHEA-COMP:11060"/>
        <dbReference type="Rhea" id="RHEA-COMP:11605"/>
        <dbReference type="ChEBI" id="CHEBI:15377"/>
        <dbReference type="ChEBI" id="CHEBI:30013"/>
        <dbReference type="ChEBI" id="CHEBI:43474"/>
        <dbReference type="ChEBI" id="CHEBI:61977"/>
        <dbReference type="EC" id="3.1.3.16"/>
    </reaction>
</comment>
<feature type="domain" description="Serine/threonine specific protein phosphatases" evidence="5">
    <location>
        <begin position="118"/>
        <end position="123"/>
    </location>
</feature>
<organism evidence="6 7">
    <name type="scientific">Blastocystis sp. subtype 1 (strain ATCC 50177 / NandII)</name>
    <dbReference type="NCBI Taxonomy" id="478820"/>
    <lineage>
        <taxon>Eukaryota</taxon>
        <taxon>Sar</taxon>
        <taxon>Stramenopiles</taxon>
        <taxon>Bigyra</taxon>
        <taxon>Opalozoa</taxon>
        <taxon>Opalinata</taxon>
        <taxon>Blastocystidae</taxon>
        <taxon>Blastocystis</taxon>
    </lineage>
</organism>
<dbReference type="AlphaFoldDB" id="A0A196S781"/>
<dbReference type="OrthoDB" id="1930084at2759"/>
<sequence>MQYSTLHTHMRADLDAWVAKLRDKTPLEEEELELLCRLAKDVFMQEPNVIPVSTPCTVCGDIHGQYYDLKKLFRLGGDVPDTKYVFMGDYVDRGYFSVETVELLIALKVRYPDRIVLLRGNHEGRQITQVYGFYDECMQKYGNTNAWKYMMDVFDTMSIAALIDEKILCVHGGLSPFIRTVDHINSIYRFQEVANEGLYADLLWSDPEPDIQGFKRNFRGAGWIFGGDVAKEFNQVNGLDLVCRAHQMTMDGYHYFFDGEVCTVWSAPNYCYRSGNLASILQLSETLERHFEVFKEEDPDKRTYPSNQSVRYML</sequence>
<dbReference type="InterPro" id="IPR047129">
    <property type="entry name" value="PPA2-like"/>
</dbReference>
<dbReference type="PRINTS" id="PR00114">
    <property type="entry name" value="STPHPHTASE"/>
</dbReference>
<dbReference type="Proteomes" id="UP000078348">
    <property type="component" value="Unassembled WGS sequence"/>
</dbReference>
<dbReference type="EMBL" id="LXWW01000577">
    <property type="protein sequence ID" value="OAO11844.1"/>
    <property type="molecule type" value="Genomic_DNA"/>
</dbReference>
<dbReference type="InterPro" id="IPR006186">
    <property type="entry name" value="Ser/Thr-sp_prot-phosphatase"/>
</dbReference>
<dbReference type="PROSITE" id="PS00125">
    <property type="entry name" value="SER_THR_PHOSPHATASE"/>
    <property type="match status" value="1"/>
</dbReference>
<dbReference type="Pfam" id="PF00149">
    <property type="entry name" value="Metallophos"/>
    <property type="match status" value="1"/>
</dbReference>
<proteinExistence type="inferred from homology"/>
<dbReference type="GO" id="GO:0046872">
    <property type="term" value="F:metal ion binding"/>
    <property type="evidence" value="ECO:0007669"/>
    <property type="project" value="UniProtKB-KW"/>
</dbReference>
<dbReference type="InterPro" id="IPR029052">
    <property type="entry name" value="Metallo-depent_PP-like"/>
</dbReference>
<dbReference type="SMART" id="SM00156">
    <property type="entry name" value="PP2Ac"/>
    <property type="match status" value="1"/>
</dbReference>
<dbReference type="CDD" id="cd07415">
    <property type="entry name" value="MPP_PP2A_PP4_PP6"/>
    <property type="match status" value="1"/>
</dbReference>
<keyword evidence="2 4" id="KW-0378">Hydrolase</keyword>